<name>A0A1I2D9X3_9MICO</name>
<dbReference type="EMBL" id="FONZ01000001">
    <property type="protein sequence ID" value="SFE77352.1"/>
    <property type="molecule type" value="Genomic_DNA"/>
</dbReference>
<dbReference type="InterPro" id="IPR009061">
    <property type="entry name" value="DNA-bd_dom_put_sf"/>
</dbReference>
<gene>
    <name evidence="4" type="ORF">SAMN04488035_0472</name>
</gene>
<dbReference type="Gene3D" id="1.10.1660.10">
    <property type="match status" value="1"/>
</dbReference>
<dbReference type="PANTHER" id="PTHR30204:SF97">
    <property type="entry name" value="MERR FAMILY REGULATORY PROTEIN"/>
    <property type="match status" value="1"/>
</dbReference>
<dbReference type="Proteomes" id="UP000198520">
    <property type="component" value="Unassembled WGS sequence"/>
</dbReference>
<evidence type="ECO:0000259" key="3">
    <source>
        <dbReference type="PROSITE" id="PS50937"/>
    </source>
</evidence>
<sequence>MPTSEPGRPDDSPTDKPVELSAARAKPGVAVAVVARRLGVAPATLRTWDRRYGLGPSERSAGSHRRYTRDDVLRLMVMRRLTLEGVAPGDAARAALEADLDVERARRASAVSAQQEAQSKEQARPVMPPEDPSRPKVVHFQRPGTGSTTATAVSPSDVVDAALKHDGGATASLLRLGPESDVLRWWTHLVSPALDKLGERTVLAKPGEAPAMVLTSAAMRVIREHQEARSGGTAHPSQMRRIVLIFTAPGEPYPLPAHTMAAALNSRGVVARIVTGPANAHRAQEVVTMVRPAAVVLVTGIAQPELGIIGSLHEANPDLPIFVGLSNDEAASDLPLSANVQRVRSFSGLFYEVHAIASRED</sequence>
<dbReference type="OrthoDB" id="9800334at2"/>
<protein>
    <submittedName>
        <fullName evidence="4">DNA-binding transcriptional regulator, MerR family</fullName>
    </submittedName>
</protein>
<dbReference type="PANTHER" id="PTHR30204">
    <property type="entry name" value="REDOX-CYCLING DRUG-SENSING TRANSCRIPTIONAL ACTIVATOR SOXR"/>
    <property type="match status" value="1"/>
</dbReference>
<evidence type="ECO:0000313" key="4">
    <source>
        <dbReference type="EMBL" id="SFE77352.1"/>
    </source>
</evidence>
<dbReference type="GO" id="GO:0003700">
    <property type="term" value="F:DNA-binding transcription factor activity"/>
    <property type="evidence" value="ECO:0007669"/>
    <property type="project" value="InterPro"/>
</dbReference>
<reference evidence="5" key="1">
    <citation type="submission" date="2016-10" db="EMBL/GenBank/DDBJ databases">
        <authorList>
            <person name="Varghese N."/>
            <person name="Submissions S."/>
        </authorList>
    </citation>
    <scope>NUCLEOTIDE SEQUENCE [LARGE SCALE GENOMIC DNA]</scope>
    <source>
        <strain evidence="5">DSM 19083</strain>
    </source>
</reference>
<evidence type="ECO:0000256" key="2">
    <source>
        <dbReference type="SAM" id="MobiDB-lite"/>
    </source>
</evidence>
<keyword evidence="5" id="KW-1185">Reference proteome</keyword>
<dbReference type="RefSeq" id="WP_093374692.1">
    <property type="nucleotide sequence ID" value="NZ_BNAN01000001.1"/>
</dbReference>
<organism evidence="4 5">
    <name type="scientific">Flavimobilis marinus</name>
    <dbReference type="NCBI Taxonomy" id="285351"/>
    <lineage>
        <taxon>Bacteria</taxon>
        <taxon>Bacillati</taxon>
        <taxon>Actinomycetota</taxon>
        <taxon>Actinomycetes</taxon>
        <taxon>Micrococcales</taxon>
        <taxon>Jonesiaceae</taxon>
        <taxon>Flavimobilis</taxon>
    </lineage>
</organism>
<feature type="compositionally biased region" description="Basic and acidic residues" evidence="2">
    <location>
        <begin position="7"/>
        <end position="18"/>
    </location>
</feature>
<feature type="region of interest" description="Disordered" evidence="2">
    <location>
        <begin position="107"/>
        <end position="134"/>
    </location>
</feature>
<feature type="region of interest" description="Disordered" evidence="2">
    <location>
        <begin position="1"/>
        <end position="24"/>
    </location>
</feature>
<evidence type="ECO:0000313" key="5">
    <source>
        <dbReference type="Proteomes" id="UP000198520"/>
    </source>
</evidence>
<dbReference type="AlphaFoldDB" id="A0A1I2D9X3"/>
<dbReference type="STRING" id="285351.SAMN04488035_0472"/>
<dbReference type="CDD" id="cd01104">
    <property type="entry name" value="HTH_MlrA-CarA"/>
    <property type="match status" value="1"/>
</dbReference>
<evidence type="ECO:0000256" key="1">
    <source>
        <dbReference type="ARBA" id="ARBA00023125"/>
    </source>
</evidence>
<feature type="compositionally biased region" description="Low complexity" evidence="2">
    <location>
        <begin position="108"/>
        <end position="117"/>
    </location>
</feature>
<proteinExistence type="predicted"/>
<dbReference type="InterPro" id="IPR047057">
    <property type="entry name" value="MerR_fam"/>
</dbReference>
<feature type="domain" description="HTH merR-type" evidence="3">
    <location>
        <begin position="31"/>
        <end position="97"/>
    </location>
</feature>
<dbReference type="InterPro" id="IPR000551">
    <property type="entry name" value="MerR-type_HTH_dom"/>
</dbReference>
<dbReference type="SUPFAM" id="SSF46955">
    <property type="entry name" value="Putative DNA-binding domain"/>
    <property type="match status" value="1"/>
</dbReference>
<keyword evidence="1 4" id="KW-0238">DNA-binding</keyword>
<dbReference type="SMART" id="SM00422">
    <property type="entry name" value="HTH_MERR"/>
    <property type="match status" value="1"/>
</dbReference>
<dbReference type="PROSITE" id="PS50937">
    <property type="entry name" value="HTH_MERR_2"/>
    <property type="match status" value="1"/>
</dbReference>
<dbReference type="GO" id="GO:0003677">
    <property type="term" value="F:DNA binding"/>
    <property type="evidence" value="ECO:0007669"/>
    <property type="project" value="UniProtKB-KW"/>
</dbReference>
<dbReference type="Pfam" id="PF13411">
    <property type="entry name" value="MerR_1"/>
    <property type="match status" value="1"/>
</dbReference>
<accession>A0A1I2D9X3</accession>